<accession>A0ABT8YIJ9</accession>
<protein>
    <submittedName>
        <fullName evidence="2">DUF6105 family protein</fullName>
    </submittedName>
</protein>
<dbReference type="Pfam" id="PF19600">
    <property type="entry name" value="DUF6105"/>
    <property type="match status" value="1"/>
</dbReference>
<keyword evidence="1" id="KW-1133">Transmembrane helix</keyword>
<dbReference type="InterPro" id="IPR046087">
    <property type="entry name" value="DUF6105"/>
</dbReference>
<organism evidence="2 3">
    <name type="scientific">Rhizobium alvei</name>
    <dbReference type="NCBI Taxonomy" id="1132659"/>
    <lineage>
        <taxon>Bacteria</taxon>
        <taxon>Pseudomonadati</taxon>
        <taxon>Pseudomonadota</taxon>
        <taxon>Alphaproteobacteria</taxon>
        <taxon>Hyphomicrobiales</taxon>
        <taxon>Rhizobiaceae</taxon>
        <taxon>Rhizobium/Agrobacterium group</taxon>
        <taxon>Rhizobium</taxon>
    </lineage>
</organism>
<keyword evidence="3" id="KW-1185">Reference proteome</keyword>
<feature type="transmembrane region" description="Helical" evidence="1">
    <location>
        <begin position="59"/>
        <end position="77"/>
    </location>
</feature>
<proteinExistence type="predicted"/>
<reference evidence="2" key="2">
    <citation type="submission" date="2023-07" db="EMBL/GenBank/DDBJ databases">
        <authorList>
            <person name="Shen H."/>
        </authorList>
    </citation>
    <scope>NUCLEOTIDE SEQUENCE</scope>
    <source>
        <strain evidence="2">TNR-22</strain>
    </source>
</reference>
<evidence type="ECO:0000256" key="1">
    <source>
        <dbReference type="SAM" id="Phobius"/>
    </source>
</evidence>
<sequence length="110" mass="12520">MKWVLIFWALPIVLLGSWYGLSYYDINFGLLILTRQMHDLVFQIYGHILGLPPESIPPLVLRAIIVDTFLLAGLMAFRRRKAIAAWWQARKLTGQKEPALAIDDNLSSAP</sequence>
<name>A0ABT8YIJ9_9HYPH</name>
<gene>
    <name evidence="2" type="ORF">Q4481_03820</name>
</gene>
<dbReference type="EMBL" id="JAUOZU010000003">
    <property type="protein sequence ID" value="MDO6963070.1"/>
    <property type="molecule type" value="Genomic_DNA"/>
</dbReference>
<evidence type="ECO:0000313" key="3">
    <source>
        <dbReference type="Proteomes" id="UP001174932"/>
    </source>
</evidence>
<evidence type="ECO:0000313" key="2">
    <source>
        <dbReference type="EMBL" id="MDO6963070.1"/>
    </source>
</evidence>
<dbReference type="RefSeq" id="WP_304374960.1">
    <property type="nucleotide sequence ID" value="NZ_JAUOZU010000003.1"/>
</dbReference>
<keyword evidence="1" id="KW-0472">Membrane</keyword>
<dbReference type="Proteomes" id="UP001174932">
    <property type="component" value="Unassembled WGS sequence"/>
</dbReference>
<reference evidence="2" key="1">
    <citation type="journal article" date="2015" name="Int. J. Syst. Evol. Microbiol.">
        <title>Rhizobium alvei sp. nov., isolated from a freshwater river.</title>
        <authorList>
            <person name="Sheu S.Y."/>
            <person name="Huang H.W."/>
            <person name="Young C.C."/>
            <person name="Chen W.M."/>
        </authorList>
    </citation>
    <scope>NUCLEOTIDE SEQUENCE</scope>
    <source>
        <strain evidence="2">TNR-22</strain>
    </source>
</reference>
<comment type="caution">
    <text evidence="2">The sequence shown here is derived from an EMBL/GenBank/DDBJ whole genome shotgun (WGS) entry which is preliminary data.</text>
</comment>
<keyword evidence="1" id="KW-0812">Transmembrane</keyword>